<dbReference type="EMBL" id="FPCH01000003">
    <property type="protein sequence ID" value="SFV37472.1"/>
    <property type="molecule type" value="Genomic_DNA"/>
</dbReference>
<proteinExistence type="predicted"/>
<feature type="domain" description="Zinc-ribbon" evidence="1">
    <location>
        <begin position="4"/>
        <end position="103"/>
    </location>
</feature>
<gene>
    <name evidence="2" type="ORF">SAMN04488557_3180</name>
</gene>
<sequence length="357" mass="40168">MKNFACSHCGNTVYFENVKCMECGSTLGFDTGEMAVVAIAEAGDSTVALDTPIFRKLSSTPSDVPLRYCANAEFGVCNWLTPESESNVFCKACDLNRLIPNLSERDGLRAWRALEHAKKRLVYSLLRFGLPFDGSASAKGPLTFDFVRDSLTGHLDGVVTIDVSEADSVQRELQRQRFDEPYRSLLGHLRHESGHYYWMVLVEERDRLDEFRALFGDEREDYDAALTRHHSAGPTPDWQKRHVSAYASAHPWEDWAETWAHYLHMVDALDTAAAEGMEGHGVHLDLRDDIYSSGTFGALMARWIPLTIAMNSLSRSMGHDDFYPFVIPGAAYDKLAFVHRVIHERTQRSAAPETSKV</sequence>
<dbReference type="OrthoDB" id="256753at2"/>
<evidence type="ECO:0000313" key="3">
    <source>
        <dbReference type="Proteomes" id="UP000199423"/>
    </source>
</evidence>
<dbReference type="STRING" id="51670.SAMN04488557_3180"/>
<dbReference type="Pfam" id="PF15887">
    <property type="entry name" value="Peptidase_Mx"/>
    <property type="match status" value="1"/>
</dbReference>
<name>A0A1I7NS83_9HYPH</name>
<evidence type="ECO:0000259" key="1">
    <source>
        <dbReference type="Pfam" id="PF10005"/>
    </source>
</evidence>
<dbReference type="InterPro" id="IPR011201">
    <property type="entry name" value="Zinc-ribbon_6_bact"/>
</dbReference>
<dbReference type="Proteomes" id="UP000199423">
    <property type="component" value="Unassembled WGS sequence"/>
</dbReference>
<reference evidence="3" key="1">
    <citation type="submission" date="2016-10" db="EMBL/GenBank/DDBJ databases">
        <authorList>
            <person name="Varghese N."/>
            <person name="Submissions S."/>
        </authorList>
    </citation>
    <scope>NUCLEOTIDE SEQUENCE [LARGE SCALE GENOMIC DNA]</scope>
    <source>
        <strain evidence="3">DSM 1565</strain>
    </source>
</reference>
<dbReference type="PIRSF" id="PIRSF012641">
    <property type="entry name" value="UCP012641"/>
    <property type="match status" value="1"/>
</dbReference>
<dbReference type="RefSeq" id="WP_092868691.1">
    <property type="nucleotide sequence ID" value="NZ_FPCH01000003.1"/>
</dbReference>
<evidence type="ECO:0000313" key="2">
    <source>
        <dbReference type="EMBL" id="SFV37472.1"/>
    </source>
</evidence>
<keyword evidence="3" id="KW-1185">Reference proteome</keyword>
<organism evidence="2 3">
    <name type="scientific">Hyphomicrobium facile</name>
    <dbReference type="NCBI Taxonomy" id="51670"/>
    <lineage>
        <taxon>Bacteria</taxon>
        <taxon>Pseudomonadati</taxon>
        <taxon>Pseudomonadota</taxon>
        <taxon>Alphaproteobacteria</taxon>
        <taxon>Hyphomicrobiales</taxon>
        <taxon>Hyphomicrobiaceae</taxon>
        <taxon>Hyphomicrobium</taxon>
    </lineage>
</organism>
<dbReference type="InterPro" id="IPR031321">
    <property type="entry name" value="UCP012641"/>
</dbReference>
<protein>
    <recommendedName>
        <fullName evidence="1">Zinc-ribbon domain-containing protein</fullName>
    </recommendedName>
</protein>
<accession>A0A1I7NS83</accession>
<dbReference type="AlphaFoldDB" id="A0A1I7NS83"/>
<dbReference type="Pfam" id="PF10005">
    <property type="entry name" value="Zn_ribbon_DZR_6"/>
    <property type="match status" value="1"/>
</dbReference>